<dbReference type="Gene3D" id="3.30.450.20">
    <property type="entry name" value="PAS domain"/>
    <property type="match status" value="1"/>
</dbReference>
<evidence type="ECO:0000313" key="6">
    <source>
        <dbReference type="EMBL" id="MBB6069061.1"/>
    </source>
</evidence>
<dbReference type="Gene3D" id="3.30.565.10">
    <property type="entry name" value="Histidine kinase-like ATPase, C-terminal domain"/>
    <property type="match status" value="1"/>
</dbReference>
<evidence type="ECO:0000256" key="2">
    <source>
        <dbReference type="ARBA" id="ARBA00012438"/>
    </source>
</evidence>
<proteinExistence type="predicted"/>
<dbReference type="GO" id="GO:0000155">
    <property type="term" value="F:phosphorelay sensor kinase activity"/>
    <property type="evidence" value="ECO:0007669"/>
    <property type="project" value="InterPro"/>
</dbReference>
<dbReference type="RefSeq" id="WP_170031811.1">
    <property type="nucleotide sequence ID" value="NZ_JABDTL010000001.1"/>
</dbReference>
<dbReference type="Proteomes" id="UP000582837">
    <property type="component" value="Unassembled WGS sequence"/>
</dbReference>
<name>A0A841GK17_9BACT</name>
<dbReference type="SUPFAM" id="SSF55874">
    <property type="entry name" value="ATPase domain of HSP90 chaperone/DNA topoisomerase II/histidine kinase"/>
    <property type="match status" value="1"/>
</dbReference>
<dbReference type="InterPro" id="IPR035965">
    <property type="entry name" value="PAS-like_dom_sf"/>
</dbReference>
<dbReference type="CDD" id="cd00082">
    <property type="entry name" value="HisKA"/>
    <property type="match status" value="1"/>
</dbReference>
<keyword evidence="7" id="KW-1185">Reference proteome</keyword>
<feature type="transmembrane region" description="Helical" evidence="4">
    <location>
        <begin position="16"/>
        <end position="35"/>
    </location>
</feature>
<dbReference type="Pfam" id="PF02518">
    <property type="entry name" value="HATPase_c"/>
    <property type="match status" value="1"/>
</dbReference>
<dbReference type="PANTHER" id="PTHR43065">
    <property type="entry name" value="SENSOR HISTIDINE KINASE"/>
    <property type="match status" value="1"/>
</dbReference>
<dbReference type="SUPFAM" id="SSF55785">
    <property type="entry name" value="PYP-like sensor domain (PAS domain)"/>
    <property type="match status" value="1"/>
</dbReference>
<dbReference type="InterPro" id="IPR003594">
    <property type="entry name" value="HATPase_dom"/>
</dbReference>
<evidence type="ECO:0000256" key="4">
    <source>
        <dbReference type="SAM" id="Phobius"/>
    </source>
</evidence>
<keyword evidence="4" id="KW-1133">Transmembrane helix</keyword>
<dbReference type="AlphaFoldDB" id="A0A841GK17"/>
<keyword evidence="6" id="KW-0808">Transferase</keyword>
<keyword evidence="6" id="KW-0418">Kinase</keyword>
<dbReference type="SMART" id="SM00387">
    <property type="entry name" value="HATPase_c"/>
    <property type="match status" value="1"/>
</dbReference>
<dbReference type="PRINTS" id="PR00344">
    <property type="entry name" value="BCTRLSENSOR"/>
</dbReference>
<reference evidence="6 7" key="1">
    <citation type="submission" date="2020-08" db="EMBL/GenBank/DDBJ databases">
        <title>Genomic Encyclopedia of Type Strains, Phase IV (KMG-IV): sequencing the most valuable type-strain genomes for metagenomic binning, comparative biology and taxonomic classification.</title>
        <authorList>
            <person name="Goeker M."/>
        </authorList>
    </citation>
    <scope>NUCLEOTIDE SEQUENCE [LARGE SCALE GENOMIC DNA]</scope>
    <source>
        <strain evidence="6 7">DSM 29007</strain>
    </source>
</reference>
<gene>
    <name evidence="6" type="ORF">HNQ61_000672</name>
</gene>
<dbReference type="EMBL" id="JACHIA010000001">
    <property type="protein sequence ID" value="MBB6069061.1"/>
    <property type="molecule type" value="Genomic_DNA"/>
</dbReference>
<feature type="transmembrane region" description="Helical" evidence="4">
    <location>
        <begin position="41"/>
        <end position="61"/>
    </location>
</feature>
<organism evidence="6 7">
    <name type="scientific">Longimicrobium terrae</name>
    <dbReference type="NCBI Taxonomy" id="1639882"/>
    <lineage>
        <taxon>Bacteria</taxon>
        <taxon>Pseudomonadati</taxon>
        <taxon>Gemmatimonadota</taxon>
        <taxon>Longimicrobiia</taxon>
        <taxon>Longimicrobiales</taxon>
        <taxon>Longimicrobiaceae</taxon>
        <taxon>Longimicrobium</taxon>
    </lineage>
</organism>
<evidence type="ECO:0000256" key="1">
    <source>
        <dbReference type="ARBA" id="ARBA00000085"/>
    </source>
</evidence>
<accession>A0A841GK17</accession>
<protein>
    <recommendedName>
        <fullName evidence="2">histidine kinase</fullName>
        <ecNumber evidence="2">2.7.13.3</ecNumber>
    </recommendedName>
</protein>
<dbReference type="InterPro" id="IPR004358">
    <property type="entry name" value="Sig_transdc_His_kin-like_C"/>
</dbReference>
<dbReference type="EC" id="2.7.13.3" evidence="2"/>
<dbReference type="InterPro" id="IPR005467">
    <property type="entry name" value="His_kinase_dom"/>
</dbReference>
<feature type="domain" description="Histidine kinase" evidence="5">
    <location>
        <begin position="236"/>
        <end position="443"/>
    </location>
</feature>
<keyword evidence="4" id="KW-0812">Transmembrane</keyword>
<keyword evidence="3" id="KW-0597">Phosphoprotein</keyword>
<evidence type="ECO:0000256" key="3">
    <source>
        <dbReference type="ARBA" id="ARBA00022553"/>
    </source>
</evidence>
<sequence length="448" mass="49055">MKRIRRPLTHEQRVHALALLTAVPGTGTAVVLLFAVNLPPLVRWIVAALLVGLAVMLAGMVRTQMVRPLQTLANLLFALRRGDFAIRATGARGDDALGLALMEANALSVTLREQRVGNLEASALLSTVMAEIDVAVFAFSADRKLRLVNRTGERLLGRPAERLLGLDAEALGLDVCLHGQATRTFRHAFAGGSGRWEVRRRAFRQGGQRHELLVLTDLSHALREEERQAWQRLVRVLSHEINNSLAPINSIAGSLLDLLRADPPPDDREEDLRQGLAVVAGRSAALSRFMSSYARLARLPPPRREQVEVGEWVRRVARLERRVPVAVREGPPCTLRADGDQLDQMLINVVRNAGDAALETEGGVAVGWSWRDGELLLWVEDEGMGIGTTDNLFVPFFTTKPNGTGIGLALSRQIVEAHGGTITLENRVDARGCRVEVTLPERGPDSPD</sequence>
<keyword evidence="4" id="KW-0472">Membrane</keyword>
<comment type="catalytic activity">
    <reaction evidence="1">
        <text>ATP + protein L-histidine = ADP + protein N-phospho-L-histidine.</text>
        <dbReference type="EC" id="2.7.13.3"/>
    </reaction>
</comment>
<dbReference type="InterPro" id="IPR003661">
    <property type="entry name" value="HisK_dim/P_dom"/>
</dbReference>
<evidence type="ECO:0000259" key="5">
    <source>
        <dbReference type="PROSITE" id="PS50109"/>
    </source>
</evidence>
<dbReference type="PROSITE" id="PS50109">
    <property type="entry name" value="HIS_KIN"/>
    <property type="match status" value="1"/>
</dbReference>
<dbReference type="InterPro" id="IPR036890">
    <property type="entry name" value="HATPase_C_sf"/>
</dbReference>
<evidence type="ECO:0000313" key="7">
    <source>
        <dbReference type="Proteomes" id="UP000582837"/>
    </source>
</evidence>
<dbReference type="PANTHER" id="PTHR43065:SF51">
    <property type="entry name" value="HISTIDINE KINASE"/>
    <property type="match status" value="1"/>
</dbReference>
<comment type="caution">
    <text evidence="6">The sequence shown here is derived from an EMBL/GenBank/DDBJ whole genome shotgun (WGS) entry which is preliminary data.</text>
</comment>